<feature type="domain" description="WxL Interacting Protein peptidoglycan binding" evidence="3">
    <location>
        <begin position="32"/>
        <end position="151"/>
    </location>
</feature>
<feature type="domain" description="WxL Interacting Protein host binding" evidence="4">
    <location>
        <begin position="162"/>
        <end position="298"/>
    </location>
</feature>
<keyword evidence="1" id="KW-1133">Transmembrane helix</keyword>
<proteinExistence type="predicted"/>
<evidence type="ECO:0000313" key="6">
    <source>
        <dbReference type="Proteomes" id="UP000052258"/>
    </source>
</evidence>
<reference evidence="5 6" key="1">
    <citation type="journal article" date="2015" name="Genome Biol. Evol.">
        <title>Comparative Genomics of Listeria Sensu Lato: Genus-Wide Differences in Evolutionary Dynamics and the Progressive Gain of Complex, Potentially Pathogenicity-Related Traits through Lateral Gene Transfer.</title>
        <authorList>
            <person name="Chiara M."/>
            <person name="Caruso M."/>
            <person name="D'Erchia A.M."/>
            <person name="Manzari C."/>
            <person name="Fraccalvieri R."/>
            <person name="Goffredo E."/>
            <person name="Latorre L."/>
            <person name="Miccolupo A."/>
            <person name="Padalino I."/>
            <person name="Santagada G."/>
            <person name="Chiocco D."/>
            <person name="Pesole G."/>
            <person name="Horner D.S."/>
            <person name="Parisi A."/>
        </authorList>
    </citation>
    <scope>NUCLEOTIDE SEQUENCE [LARGE SCALE GENOMIC DNA]</scope>
    <source>
        <strain evidence="5 6">1991</strain>
    </source>
</reference>
<organism evidence="5 6">
    <name type="scientific">Listeria fleischmannii 1991</name>
    <dbReference type="NCBI Taxonomy" id="1430899"/>
    <lineage>
        <taxon>Bacteria</taxon>
        <taxon>Bacillati</taxon>
        <taxon>Bacillota</taxon>
        <taxon>Bacilli</taxon>
        <taxon>Bacillales</taxon>
        <taxon>Listeriaceae</taxon>
        <taxon>Listeria</taxon>
    </lineage>
</organism>
<evidence type="ECO:0000259" key="4">
    <source>
        <dbReference type="Pfam" id="PF11797"/>
    </source>
</evidence>
<sequence>MKKFVISILLGLLFLGLSFLPVKAEASSTMNFSVNAVIPDNQIDKSKTYFDLKMKPGETRNLEVILTNGQNHAITIETNANTAVTNDNGIVDYSKTNPNLDASLKTPFSEIAKIDKEITLPANGTKTVKVNITMPKEEYDGQILGGLHFTEKLNQETEKNEEGVQIKNLYAYVIGVLLTENDNEVKPDMQLGEIKPSQINYRNVLKANLQNSQPIILKNLNIQARVTKKGSNKTLHETNKTDMRMAPNSNFNYGINWENQEFKAGKYTLHMTAKSNENEWKWTKDFEIKGDEAKALNNKAVELEKDYTIWYIIGAILLGLILLILVFLLGKRSSRKKDD</sequence>
<evidence type="ECO:0000256" key="2">
    <source>
        <dbReference type="SAM" id="SignalP"/>
    </source>
</evidence>
<feature type="chain" id="PRO_5038346721" evidence="2">
    <location>
        <begin position="25"/>
        <end position="339"/>
    </location>
</feature>
<dbReference type="Proteomes" id="UP000052258">
    <property type="component" value="Unassembled WGS sequence"/>
</dbReference>
<gene>
    <name evidence="5" type="ORF">X560_2176</name>
</gene>
<dbReference type="RefSeq" id="WP_059140180.1">
    <property type="nucleotide sequence ID" value="NZ_KQ130619.1"/>
</dbReference>
<protein>
    <submittedName>
        <fullName evidence="5">Uncharacterized protein</fullName>
    </submittedName>
</protein>
<comment type="caution">
    <text evidence="5">The sequence shown here is derived from an EMBL/GenBank/DDBJ whole genome shotgun (WGS) entry which is preliminary data.</text>
</comment>
<dbReference type="EMBL" id="AZHO01000030">
    <property type="protein sequence ID" value="KMT58350.1"/>
    <property type="molecule type" value="Genomic_DNA"/>
</dbReference>
<evidence type="ECO:0000256" key="1">
    <source>
        <dbReference type="SAM" id="Phobius"/>
    </source>
</evidence>
<evidence type="ECO:0000313" key="5">
    <source>
        <dbReference type="EMBL" id="KMT58350.1"/>
    </source>
</evidence>
<keyword evidence="1" id="KW-0472">Membrane</keyword>
<dbReference type="AlphaFoldDB" id="A0A0J8G6U5"/>
<feature type="signal peptide" evidence="2">
    <location>
        <begin position="1"/>
        <end position="24"/>
    </location>
</feature>
<accession>A0A0J8G6U5</accession>
<dbReference type="InterPro" id="IPR010317">
    <property type="entry name" value="WxLIP_PGBD"/>
</dbReference>
<dbReference type="PATRIC" id="fig|1430899.3.peg.2225"/>
<keyword evidence="2" id="KW-0732">Signal</keyword>
<dbReference type="Pfam" id="PF11797">
    <property type="entry name" value="WxLIP_HBD"/>
    <property type="match status" value="1"/>
</dbReference>
<feature type="transmembrane region" description="Helical" evidence="1">
    <location>
        <begin position="309"/>
        <end position="329"/>
    </location>
</feature>
<dbReference type="Pfam" id="PF06030">
    <property type="entry name" value="WxLIP_PGBD"/>
    <property type="match status" value="1"/>
</dbReference>
<keyword evidence="6" id="KW-1185">Reference proteome</keyword>
<name>A0A0J8G6U5_9LIST</name>
<keyword evidence="1" id="KW-0812">Transmembrane</keyword>
<dbReference type="InterPro" id="IPR021759">
    <property type="entry name" value="WxLIP_HBD"/>
</dbReference>
<evidence type="ECO:0000259" key="3">
    <source>
        <dbReference type="Pfam" id="PF06030"/>
    </source>
</evidence>
<dbReference type="OrthoDB" id="2148359at2"/>